<feature type="transmembrane region" description="Helical" evidence="9">
    <location>
        <begin position="462"/>
        <end position="488"/>
    </location>
</feature>
<dbReference type="Pfam" id="PF01061">
    <property type="entry name" value="ABC2_membrane"/>
    <property type="match status" value="1"/>
</dbReference>
<dbReference type="InterPro" id="IPR003593">
    <property type="entry name" value="AAA+_ATPase"/>
</dbReference>
<dbReference type="Gene3D" id="3.40.50.300">
    <property type="entry name" value="P-loop containing nucleotide triphosphate hydrolases"/>
    <property type="match status" value="1"/>
</dbReference>
<evidence type="ECO:0000256" key="8">
    <source>
        <dbReference type="SAM" id="MobiDB-lite"/>
    </source>
</evidence>
<dbReference type="SMART" id="SM00382">
    <property type="entry name" value="AAA"/>
    <property type="match status" value="1"/>
</dbReference>
<keyword evidence="5" id="KW-0067">ATP-binding</keyword>
<dbReference type="OrthoDB" id="185936at2759"/>
<dbReference type="InterPro" id="IPR003439">
    <property type="entry name" value="ABC_transporter-like_ATP-bd"/>
</dbReference>
<evidence type="ECO:0000313" key="12">
    <source>
        <dbReference type="Proteomes" id="UP001153069"/>
    </source>
</evidence>
<dbReference type="EMBL" id="CAICTM010000233">
    <property type="protein sequence ID" value="CAB9505534.1"/>
    <property type="molecule type" value="Genomic_DNA"/>
</dbReference>
<evidence type="ECO:0000313" key="11">
    <source>
        <dbReference type="EMBL" id="CAB9505534.1"/>
    </source>
</evidence>
<evidence type="ECO:0000256" key="2">
    <source>
        <dbReference type="ARBA" id="ARBA00022448"/>
    </source>
</evidence>
<gene>
    <name evidence="11" type="ORF">SEMRO_234_G094530.1</name>
</gene>
<evidence type="ECO:0000259" key="10">
    <source>
        <dbReference type="PROSITE" id="PS50893"/>
    </source>
</evidence>
<feature type="transmembrane region" description="Helical" evidence="9">
    <location>
        <begin position="500"/>
        <end position="522"/>
    </location>
</feature>
<feature type="transmembrane region" description="Helical" evidence="9">
    <location>
        <begin position="351"/>
        <end position="374"/>
    </location>
</feature>
<dbReference type="GO" id="GO:0016020">
    <property type="term" value="C:membrane"/>
    <property type="evidence" value="ECO:0007669"/>
    <property type="project" value="UniProtKB-SubCell"/>
</dbReference>
<keyword evidence="4" id="KW-0547">Nucleotide-binding</keyword>
<keyword evidence="2" id="KW-0813">Transport</keyword>
<dbReference type="InterPro" id="IPR017871">
    <property type="entry name" value="ABC_transporter-like_CS"/>
</dbReference>
<feature type="transmembrane region" description="Helical" evidence="9">
    <location>
        <begin position="592"/>
        <end position="612"/>
    </location>
</feature>
<dbReference type="PROSITE" id="PS00211">
    <property type="entry name" value="ABC_TRANSPORTER_1"/>
    <property type="match status" value="1"/>
</dbReference>
<organism evidence="11 12">
    <name type="scientific">Seminavis robusta</name>
    <dbReference type="NCBI Taxonomy" id="568900"/>
    <lineage>
        <taxon>Eukaryota</taxon>
        <taxon>Sar</taxon>
        <taxon>Stramenopiles</taxon>
        <taxon>Ochrophyta</taxon>
        <taxon>Bacillariophyta</taxon>
        <taxon>Bacillariophyceae</taxon>
        <taxon>Bacillariophycidae</taxon>
        <taxon>Naviculales</taxon>
        <taxon>Naviculaceae</taxon>
        <taxon>Seminavis</taxon>
    </lineage>
</organism>
<keyword evidence="6 9" id="KW-1133">Transmembrane helix</keyword>
<comment type="subcellular location">
    <subcellularLocation>
        <location evidence="1">Membrane</location>
        <topology evidence="1">Multi-pass membrane protein</topology>
    </subcellularLocation>
</comment>
<name>A0A9N8DT88_9STRA</name>
<keyword evidence="3 9" id="KW-0812">Transmembrane</keyword>
<dbReference type="SUPFAM" id="SSF52540">
    <property type="entry name" value="P-loop containing nucleoside triphosphate hydrolases"/>
    <property type="match status" value="1"/>
</dbReference>
<protein>
    <submittedName>
        <fullName evidence="11">White-brown complex homolog protein 30</fullName>
    </submittedName>
</protein>
<dbReference type="InterPro" id="IPR013525">
    <property type="entry name" value="ABC2_TM"/>
</dbReference>
<evidence type="ECO:0000256" key="3">
    <source>
        <dbReference type="ARBA" id="ARBA00022692"/>
    </source>
</evidence>
<dbReference type="PROSITE" id="PS50893">
    <property type="entry name" value="ABC_TRANSPORTER_2"/>
    <property type="match status" value="1"/>
</dbReference>
<feature type="transmembrane region" description="Helical" evidence="9">
    <location>
        <begin position="428"/>
        <end position="450"/>
    </location>
</feature>
<dbReference type="AlphaFoldDB" id="A0A9N8DT88"/>
<evidence type="ECO:0000256" key="1">
    <source>
        <dbReference type="ARBA" id="ARBA00004141"/>
    </source>
</evidence>
<proteinExistence type="predicted"/>
<evidence type="ECO:0000256" key="6">
    <source>
        <dbReference type="ARBA" id="ARBA00022989"/>
    </source>
</evidence>
<sequence>MMTSTEQVQVSGTNPKRLGSRAGSNNSGMESSIFKFKNVNFVAGKGDKQKHLLQDVSGTVKFGRVLAVMGPSGAGKTTLISALTLDAHYGTPSGAVTLNGVALTDKLFKRHCYVVKQHDKHWPYLTCRETLQYAAELYQVADRSNIPAVVEETIQKMGLAVCADTRCARLSGGQARRLSIGMALLKQPTVLFLDEPTSGLDAAAADNIMQEIVRVAKDERLIIMCSIHQPSSKVYQGFDQLMILSRGREAYSGDLIDAPPYFESIGAPVPSQMNPAEHYLDLVNSDFSSEEEVVKLLDTWEERAPNQQSSHGPANNDEGQDGVTGGLRRNFFDDLQIMFRRHFKLIIRDPVLYVGRMVMILISNLVFAFVYWNARDYLQSQVPNKHFINIWFVAVASNMGVVAVYALNDEFKSILRETKNGGLNPFAYVVAKSIMVVPVLWVMSIFALAIPGLLVQDQPKDVFLQASLLWTVIMFCFECLAECLSVWVEDQIFGMLQFMNFWFMCFLFSGNFIESTILYYPFELFYHILPFSYYIRSCTYLNLHDATWDQCTGGPAIGQAICVESGDPTEVLDSLSNIYGVVDSEDHVARDMLVIFGIGMIFKILYVVGVWVKTSKVATIKSN</sequence>
<dbReference type="Pfam" id="PF19055">
    <property type="entry name" value="ABC2_membrane_7"/>
    <property type="match status" value="1"/>
</dbReference>
<dbReference type="Proteomes" id="UP001153069">
    <property type="component" value="Unassembled WGS sequence"/>
</dbReference>
<dbReference type="InterPro" id="IPR027417">
    <property type="entry name" value="P-loop_NTPase"/>
</dbReference>
<feature type="transmembrane region" description="Helical" evidence="9">
    <location>
        <begin position="386"/>
        <end position="407"/>
    </location>
</feature>
<accession>A0A9N8DT88</accession>
<dbReference type="GO" id="GO:0005524">
    <property type="term" value="F:ATP binding"/>
    <property type="evidence" value="ECO:0007669"/>
    <property type="project" value="UniProtKB-KW"/>
</dbReference>
<dbReference type="GO" id="GO:0016887">
    <property type="term" value="F:ATP hydrolysis activity"/>
    <property type="evidence" value="ECO:0007669"/>
    <property type="project" value="InterPro"/>
</dbReference>
<evidence type="ECO:0000256" key="4">
    <source>
        <dbReference type="ARBA" id="ARBA00022741"/>
    </source>
</evidence>
<feature type="region of interest" description="Disordered" evidence="8">
    <location>
        <begin position="1"/>
        <end position="27"/>
    </location>
</feature>
<keyword evidence="7 9" id="KW-0472">Membrane</keyword>
<feature type="domain" description="ABC transporter" evidence="10">
    <location>
        <begin position="34"/>
        <end position="271"/>
    </location>
</feature>
<dbReference type="Pfam" id="PF00005">
    <property type="entry name" value="ABC_tran"/>
    <property type="match status" value="1"/>
</dbReference>
<dbReference type="PANTHER" id="PTHR48041">
    <property type="entry name" value="ABC TRANSPORTER G FAMILY MEMBER 28"/>
    <property type="match status" value="1"/>
</dbReference>
<dbReference type="GO" id="GO:0140359">
    <property type="term" value="F:ABC-type transporter activity"/>
    <property type="evidence" value="ECO:0007669"/>
    <property type="project" value="InterPro"/>
</dbReference>
<dbReference type="InterPro" id="IPR050352">
    <property type="entry name" value="ABCG_transporters"/>
</dbReference>
<comment type="caution">
    <text evidence="11">The sequence shown here is derived from an EMBL/GenBank/DDBJ whole genome shotgun (WGS) entry which is preliminary data.</text>
</comment>
<dbReference type="PANTHER" id="PTHR48041:SF139">
    <property type="entry name" value="PROTEIN SCARLET"/>
    <property type="match status" value="1"/>
</dbReference>
<reference evidence="11" key="1">
    <citation type="submission" date="2020-06" db="EMBL/GenBank/DDBJ databases">
        <authorList>
            <consortium name="Plant Systems Biology data submission"/>
        </authorList>
    </citation>
    <scope>NUCLEOTIDE SEQUENCE</scope>
    <source>
        <strain evidence="11">D6</strain>
    </source>
</reference>
<evidence type="ECO:0000256" key="7">
    <source>
        <dbReference type="ARBA" id="ARBA00023136"/>
    </source>
</evidence>
<dbReference type="InterPro" id="IPR043926">
    <property type="entry name" value="ABCG_dom"/>
</dbReference>
<evidence type="ECO:0000256" key="5">
    <source>
        <dbReference type="ARBA" id="ARBA00022840"/>
    </source>
</evidence>
<evidence type="ECO:0000256" key="9">
    <source>
        <dbReference type="SAM" id="Phobius"/>
    </source>
</evidence>
<keyword evidence="12" id="KW-1185">Reference proteome</keyword>
<feature type="compositionally biased region" description="Polar residues" evidence="8">
    <location>
        <begin position="1"/>
        <end position="14"/>
    </location>
</feature>